<dbReference type="Proteomes" id="UP000596083">
    <property type="component" value="Plasmid plas-002"/>
</dbReference>
<dbReference type="AlphaFoldDB" id="A0A7T7HPS4"/>
<organism evidence="1">
    <name type="scientific">Martelella lutilitoris</name>
    <dbReference type="NCBI Taxonomy" id="2583532"/>
    <lineage>
        <taxon>Bacteria</taxon>
        <taxon>Pseudomonadati</taxon>
        <taxon>Pseudomonadota</taxon>
        <taxon>Alphaproteobacteria</taxon>
        <taxon>Hyphomicrobiales</taxon>
        <taxon>Aurantimonadaceae</taxon>
        <taxon>Martelella</taxon>
    </lineage>
</organism>
<reference evidence="1" key="1">
    <citation type="submission" date="2020-12" db="EMBL/GenBank/DDBJ databases">
        <authorList>
            <person name="Zheng R.K."/>
            <person name="Sun C.M."/>
        </authorList>
    </citation>
    <scope>NUCLEOTIDE SEQUENCE [LARGE SCALE GENOMIC DNA]</scope>
    <source>
        <strain evidence="1">ZRK001</strain>
        <plasmid evidence="1">plas-002</plasmid>
    </source>
</reference>
<keyword evidence="1" id="KW-0614">Plasmid</keyword>
<geneLocation type="plasmid" evidence="1">
    <name>plas-002</name>
</geneLocation>
<sequence>MLDQLAPVLVEGKLNYILGRLNHSKKVEQALPSEMEVALLWTIHSLGDLEVEPEWWADSKRPHAISGEEAIKGSVQAEGE</sequence>
<evidence type="ECO:0000313" key="1">
    <source>
        <dbReference type="EMBL" id="QQM33114.1"/>
    </source>
</evidence>
<dbReference type="RefSeq" id="WP_200338450.1">
    <property type="nucleotide sequence ID" value="NZ_CP066788.1"/>
</dbReference>
<proteinExistence type="predicted"/>
<gene>
    <name evidence="1" type="ORF">JET14_21925</name>
</gene>
<name>A0A7T7HPS4_9HYPH</name>
<dbReference type="KEGG" id="mlut:JET14_21925"/>
<accession>A0A7T7HPS4</accession>
<protein>
    <submittedName>
        <fullName evidence="1">Uncharacterized protein</fullName>
    </submittedName>
</protein>
<dbReference type="EMBL" id="CP066788">
    <property type="protein sequence ID" value="QQM33114.1"/>
    <property type="molecule type" value="Genomic_DNA"/>
</dbReference>